<dbReference type="SMART" id="SM00105">
    <property type="entry name" value="ArfGap"/>
    <property type="match status" value="1"/>
</dbReference>
<dbReference type="InterPro" id="IPR036028">
    <property type="entry name" value="SH3-like_dom_sf"/>
</dbReference>
<dbReference type="FunFam" id="2.30.30.40:FF:000012">
    <property type="entry name" value="Arf-GAP with SH3 domain, ANK repeat and PH domain-containing protein 2"/>
    <property type="match status" value="1"/>
</dbReference>
<evidence type="ECO:0000256" key="12">
    <source>
        <dbReference type="ARBA" id="ARBA00023043"/>
    </source>
</evidence>
<evidence type="ECO:0000256" key="14">
    <source>
        <dbReference type="PROSITE-ProRule" id="PRU00023"/>
    </source>
</evidence>
<reference evidence="20" key="1">
    <citation type="submission" date="2025-08" db="UniProtKB">
        <authorList>
            <consortium name="Ensembl"/>
        </authorList>
    </citation>
    <scope>IDENTIFICATION</scope>
</reference>
<dbReference type="InterPro" id="IPR036770">
    <property type="entry name" value="Ankyrin_rpt-contain_sf"/>
</dbReference>
<dbReference type="Pfam" id="PF12796">
    <property type="entry name" value="Ank_2"/>
    <property type="match status" value="1"/>
</dbReference>
<dbReference type="InterPro" id="IPR011993">
    <property type="entry name" value="PH-like_dom_sf"/>
</dbReference>
<dbReference type="SMART" id="SM00248">
    <property type="entry name" value="ANK"/>
    <property type="match status" value="2"/>
</dbReference>
<dbReference type="InterPro" id="IPR027267">
    <property type="entry name" value="AH/BAR_dom_sf"/>
</dbReference>
<evidence type="ECO:0000256" key="7">
    <source>
        <dbReference type="ARBA" id="ARBA00022553"/>
    </source>
</evidence>
<dbReference type="PROSITE" id="PS50088">
    <property type="entry name" value="ANK_REPEAT"/>
    <property type="match status" value="2"/>
</dbReference>
<dbReference type="InterPro" id="IPR043593">
    <property type="entry name" value="ASAP"/>
</dbReference>
<dbReference type="SMART" id="SM00326">
    <property type="entry name" value="SH3"/>
    <property type="match status" value="1"/>
</dbReference>
<dbReference type="InterPro" id="IPR037278">
    <property type="entry name" value="ARFGAP/RecO"/>
</dbReference>
<dbReference type="SUPFAM" id="SSF103657">
    <property type="entry name" value="BAR/IMD domain-like"/>
    <property type="match status" value="1"/>
</dbReference>
<feature type="compositionally biased region" description="Basic and acidic residues" evidence="17">
    <location>
        <begin position="677"/>
        <end position="689"/>
    </location>
</feature>
<dbReference type="Proteomes" id="UP000694402">
    <property type="component" value="Unassembled WGS sequence"/>
</dbReference>
<feature type="repeat" description="ANK" evidence="14">
    <location>
        <begin position="552"/>
        <end position="587"/>
    </location>
</feature>
<keyword evidence="16" id="KW-0863">Zinc-finger</keyword>
<dbReference type="PRINTS" id="PR00405">
    <property type="entry name" value="REVINTRACTNG"/>
</dbReference>
<dbReference type="GO" id="GO:0005794">
    <property type="term" value="C:Golgi apparatus"/>
    <property type="evidence" value="ECO:0007669"/>
    <property type="project" value="UniProtKB-SubCell"/>
</dbReference>
<dbReference type="InterPro" id="IPR004148">
    <property type="entry name" value="BAR_dom"/>
</dbReference>
<keyword evidence="21" id="KW-1185">Reference proteome</keyword>
<keyword evidence="4 15" id="KW-0728">SH3 domain</keyword>
<dbReference type="InterPro" id="IPR002110">
    <property type="entry name" value="Ankyrin_rpt"/>
</dbReference>
<feature type="compositionally biased region" description="Acidic residues" evidence="17">
    <location>
        <begin position="664"/>
        <end position="676"/>
    </location>
</feature>
<dbReference type="Gene3D" id="1.25.40.20">
    <property type="entry name" value="Ankyrin repeat-containing domain"/>
    <property type="match status" value="1"/>
</dbReference>
<keyword evidence="7" id="KW-0597">Phosphoprotein</keyword>
<evidence type="ECO:0000256" key="15">
    <source>
        <dbReference type="PROSITE-ProRule" id="PRU00192"/>
    </source>
</evidence>
<evidence type="ECO:0000256" key="8">
    <source>
        <dbReference type="ARBA" id="ARBA00022723"/>
    </source>
</evidence>
<dbReference type="Pfam" id="PF16746">
    <property type="entry name" value="BAR_3"/>
    <property type="match status" value="1"/>
</dbReference>
<dbReference type="FunFam" id="1.25.40.950:FF:000001">
    <property type="entry name" value="Arf-GAP with SH3 domain, ANK repeat and PH domain-containing protein 1"/>
    <property type="match status" value="1"/>
</dbReference>
<keyword evidence="12 14" id="KW-0040">ANK repeat</keyword>
<dbReference type="SUPFAM" id="SSF48403">
    <property type="entry name" value="Ankyrin repeat"/>
    <property type="match status" value="1"/>
</dbReference>
<keyword evidence="11" id="KW-0333">Golgi apparatus</keyword>
<evidence type="ECO:0000256" key="10">
    <source>
        <dbReference type="ARBA" id="ARBA00022833"/>
    </source>
</evidence>
<organism evidence="20 21">
    <name type="scientific">Oncorhynchus tshawytscha</name>
    <name type="common">Chinook salmon</name>
    <name type="synonym">Salmo tshawytscha</name>
    <dbReference type="NCBI Taxonomy" id="74940"/>
    <lineage>
        <taxon>Eukaryota</taxon>
        <taxon>Metazoa</taxon>
        <taxon>Chordata</taxon>
        <taxon>Craniata</taxon>
        <taxon>Vertebrata</taxon>
        <taxon>Euteleostomi</taxon>
        <taxon>Actinopterygii</taxon>
        <taxon>Neopterygii</taxon>
        <taxon>Teleostei</taxon>
        <taxon>Protacanthopterygii</taxon>
        <taxon>Salmoniformes</taxon>
        <taxon>Salmonidae</taxon>
        <taxon>Salmoninae</taxon>
        <taxon>Oncorhynchus</taxon>
    </lineage>
</organism>
<dbReference type="PANTHER" id="PTHR45854">
    <property type="entry name" value="ASAP FAMILY MEMBER"/>
    <property type="match status" value="1"/>
</dbReference>
<feature type="repeat" description="ANK" evidence="14">
    <location>
        <begin position="588"/>
        <end position="620"/>
    </location>
</feature>
<dbReference type="PROSITE" id="PS50002">
    <property type="entry name" value="SH3"/>
    <property type="match status" value="1"/>
</dbReference>
<dbReference type="GO" id="GO:0008270">
    <property type="term" value="F:zinc ion binding"/>
    <property type="evidence" value="ECO:0007669"/>
    <property type="project" value="UniProtKB-KW"/>
</dbReference>
<dbReference type="GeneTree" id="ENSGT00940000155623"/>
<evidence type="ECO:0000313" key="20">
    <source>
        <dbReference type="Ensembl" id="ENSOTSP00005023130.1"/>
    </source>
</evidence>
<evidence type="ECO:0000256" key="1">
    <source>
        <dbReference type="ARBA" id="ARBA00004370"/>
    </source>
</evidence>
<dbReference type="SUPFAM" id="SSF57863">
    <property type="entry name" value="ArfGap/RecO-like zinc finger"/>
    <property type="match status" value="1"/>
</dbReference>
<evidence type="ECO:0000259" key="18">
    <source>
        <dbReference type="PROSITE" id="PS50002"/>
    </source>
</evidence>
<dbReference type="Pfam" id="PF14604">
    <property type="entry name" value="SH3_9"/>
    <property type="match status" value="1"/>
</dbReference>
<evidence type="ECO:0000256" key="17">
    <source>
        <dbReference type="SAM" id="MobiDB-lite"/>
    </source>
</evidence>
<accession>A0A8C8ES49</accession>
<sequence>MAHQLITVTEFVAETNEDYKAPTTSNFTTRMSHCRNTVAALEEALDVDRGVLSKIKKSVKAINNSGLAHFDNEEQYIQSMEKFGDNCVCREDPVVGSAFLKFAVFTKELTALFKNLLQNMNNIITFPIDSLLKGDLKGVKGDLKKPFDKAWKDYETKLTKIEKEKKEHAKQHGMIRTEFSGGEIAEEMEKERRLFQFQMCEYLLKVNEIDTKKRVDFLQNLIKYFHAQCNFFQDGLIAVNSLKPSIEKLATDLITVSHSVDLYLYPFLVSCVHRISHQMLDKHFPNNYHNEYYLSLLFFSLRKVWQKRKCSVKNGFLTISHGTANRPPAKLNLLTCQVKLNPDEKKSFDLFSRIWISVLQNSKEEALNNAFKGDQDEGGENNIVQELTKAIVSEVKRMSGNDVCCDCGAPKPTWLSTNLGVLICIECSGIHREMGVHYSRIQSLTLDVLGTAELLLAKNVGNAGFNEIMEADLSARGVTKPNPSSDMQTRKDYITAKYTEKKFVQRKCADEESRLHILCEAVKTRNILSLIQVYAEGVDLMETIPLANEHEPGETALHLAVRMVDRNSLHIVDFLTQNSGNLEKQTAKGSTALHYCCLTDNSECLKLLLRGRASVSIANEAGETPMDIAKRLRHSQCEELLTQAMTGKFNVHVHVEYEWRLQNEDDDLDESEDEMEDKPIPQRRPEQERPVSCFVPGNGPMGPMPGGLNMSSLARDAASLVRDKQRAHVPSMMMNNETYGAILDLSPPPRGMPGGPGLHIPPLPPRNTSKGQSIVFPPAVPPAAPPPLVSKRTSVMESRSHKTAPLPPLPSVLPGPPVSRAARSRRVKARYSCLADNPDELTFTEGEVIVVDGEEDQEWWVGHIEGDSTRKGVFPVTFVHLITD</sequence>
<dbReference type="InterPro" id="IPR001164">
    <property type="entry name" value="ArfGAP_dom"/>
</dbReference>
<dbReference type="Gene3D" id="2.30.29.30">
    <property type="entry name" value="Pleckstrin-homology domain (PH domain)/Phosphotyrosine-binding domain (PTB)"/>
    <property type="match status" value="1"/>
</dbReference>
<keyword evidence="5" id="KW-0343">GTPase activation</keyword>
<dbReference type="PANTHER" id="PTHR45854:SF4">
    <property type="entry name" value="ARF-GAP WITH SH3 DOMAIN, ANK REPEAT AND PH DOMAIN-CONTAINING PROTEIN 2"/>
    <property type="match status" value="1"/>
</dbReference>
<evidence type="ECO:0000256" key="11">
    <source>
        <dbReference type="ARBA" id="ARBA00023034"/>
    </source>
</evidence>
<dbReference type="Gene3D" id="1.25.40.950">
    <property type="match status" value="1"/>
</dbReference>
<feature type="region of interest" description="Disordered" evidence="17">
    <location>
        <begin position="663"/>
        <end position="691"/>
    </location>
</feature>
<evidence type="ECO:0000256" key="13">
    <source>
        <dbReference type="ARBA" id="ARBA00023136"/>
    </source>
</evidence>
<dbReference type="Pfam" id="PF01412">
    <property type="entry name" value="ArfGap"/>
    <property type="match status" value="1"/>
</dbReference>
<proteinExistence type="predicted"/>
<evidence type="ECO:0000256" key="3">
    <source>
        <dbReference type="ARBA" id="ARBA00004555"/>
    </source>
</evidence>
<evidence type="ECO:0000259" key="19">
    <source>
        <dbReference type="PROSITE" id="PS50115"/>
    </source>
</evidence>
<reference evidence="20" key="2">
    <citation type="submission" date="2025-09" db="UniProtKB">
        <authorList>
            <consortium name="Ensembl"/>
        </authorList>
    </citation>
    <scope>IDENTIFICATION</scope>
</reference>
<dbReference type="InterPro" id="IPR001452">
    <property type="entry name" value="SH3_domain"/>
</dbReference>
<keyword evidence="13" id="KW-0472">Membrane</keyword>
<comment type="subcellular location">
    <subcellularLocation>
        <location evidence="2">Cytoplasm</location>
    </subcellularLocation>
    <subcellularLocation>
        <location evidence="3">Golgi apparatus</location>
    </subcellularLocation>
    <subcellularLocation>
        <location evidence="1">Membrane</location>
    </subcellularLocation>
</comment>
<dbReference type="FunFam" id="1.25.40.20:FF:000006">
    <property type="entry name" value="Arf-GAP with SH3 domain, ANK repeat and PH domain-containing protein 2"/>
    <property type="match status" value="1"/>
</dbReference>
<dbReference type="PROSITE" id="PS50297">
    <property type="entry name" value="ANK_REP_REGION"/>
    <property type="match status" value="1"/>
</dbReference>
<dbReference type="GO" id="GO:0016020">
    <property type="term" value="C:membrane"/>
    <property type="evidence" value="ECO:0007669"/>
    <property type="project" value="UniProtKB-SubCell"/>
</dbReference>
<dbReference type="Ensembl" id="ENSOTST00005025029.2">
    <property type="protein sequence ID" value="ENSOTSP00005023130.1"/>
    <property type="gene ID" value="ENSOTSG00005003996.2"/>
</dbReference>
<dbReference type="PROSITE" id="PS50115">
    <property type="entry name" value="ARFGAP"/>
    <property type="match status" value="1"/>
</dbReference>
<evidence type="ECO:0000256" key="9">
    <source>
        <dbReference type="ARBA" id="ARBA00022737"/>
    </source>
</evidence>
<dbReference type="Gene3D" id="2.30.30.40">
    <property type="entry name" value="SH3 Domains"/>
    <property type="match status" value="1"/>
</dbReference>
<name>A0A8C8ES49_ONCTS</name>
<keyword evidence="8" id="KW-0479">Metal-binding</keyword>
<evidence type="ECO:0000313" key="21">
    <source>
        <dbReference type="Proteomes" id="UP000694402"/>
    </source>
</evidence>
<protein>
    <recommendedName>
        <fullName evidence="22">ArfGAP with SH3 domain, ankyrin repeat and PH domain 2b</fullName>
    </recommendedName>
</protein>
<evidence type="ECO:0000256" key="5">
    <source>
        <dbReference type="ARBA" id="ARBA00022468"/>
    </source>
</evidence>
<evidence type="ECO:0008006" key="22">
    <source>
        <dbReference type="Google" id="ProtNLM"/>
    </source>
</evidence>
<dbReference type="FunFam" id="1.20.1270.60:FF:000004">
    <property type="entry name" value="Arf-GAP with SH3 domain, ANK repeat and PH domain-containing protein 1"/>
    <property type="match status" value="1"/>
</dbReference>
<feature type="domain" description="Arf-GAP" evidence="19">
    <location>
        <begin position="389"/>
        <end position="511"/>
    </location>
</feature>
<dbReference type="InterPro" id="IPR038508">
    <property type="entry name" value="ArfGAP_dom_sf"/>
</dbReference>
<gene>
    <name evidence="20" type="primary">asap2b</name>
</gene>
<evidence type="ECO:0000256" key="6">
    <source>
        <dbReference type="ARBA" id="ARBA00022490"/>
    </source>
</evidence>
<dbReference type="GO" id="GO:0005096">
    <property type="term" value="F:GTPase activator activity"/>
    <property type="evidence" value="ECO:0007669"/>
    <property type="project" value="UniProtKB-KW"/>
</dbReference>
<keyword evidence="6" id="KW-0963">Cytoplasm</keyword>
<evidence type="ECO:0000256" key="4">
    <source>
        <dbReference type="ARBA" id="ARBA00022443"/>
    </source>
</evidence>
<evidence type="ECO:0000256" key="2">
    <source>
        <dbReference type="ARBA" id="ARBA00004496"/>
    </source>
</evidence>
<keyword evidence="10" id="KW-0862">Zinc</keyword>
<dbReference type="SUPFAM" id="SSF50044">
    <property type="entry name" value="SH3-domain"/>
    <property type="match status" value="1"/>
</dbReference>
<keyword evidence="9" id="KW-0677">Repeat</keyword>
<dbReference type="AlphaFoldDB" id="A0A8C8ES49"/>
<dbReference type="Gene3D" id="1.10.220.150">
    <property type="entry name" value="Arf GTPase activating protein"/>
    <property type="match status" value="1"/>
</dbReference>
<feature type="domain" description="SH3" evidence="18">
    <location>
        <begin position="822"/>
        <end position="884"/>
    </location>
</feature>
<dbReference type="FunFam" id="1.10.220.150:FF:000002">
    <property type="entry name" value="arf-GAP with SH3 domain, ANK repeat and PH domain-containing protein 1"/>
    <property type="match status" value="1"/>
</dbReference>
<evidence type="ECO:0000256" key="16">
    <source>
        <dbReference type="PROSITE-ProRule" id="PRU00288"/>
    </source>
</evidence>
<dbReference type="Gene3D" id="1.20.1270.60">
    <property type="entry name" value="Arfaptin homology (AH) domain/BAR domain"/>
    <property type="match status" value="1"/>
</dbReference>
<dbReference type="SUPFAM" id="SSF50729">
    <property type="entry name" value="PH domain-like"/>
    <property type="match status" value="1"/>
</dbReference>